<comment type="similarity">
    <text evidence="1">Belongs to the LysR transcriptional regulatory family.</text>
</comment>
<evidence type="ECO:0000256" key="2">
    <source>
        <dbReference type="ARBA" id="ARBA00023015"/>
    </source>
</evidence>
<name>A0A840SK83_9RHOB</name>
<comment type="caution">
    <text evidence="6">The sequence shown here is derived from an EMBL/GenBank/DDBJ whole genome shotgun (WGS) entry which is preliminary data.</text>
</comment>
<evidence type="ECO:0000259" key="5">
    <source>
        <dbReference type="PROSITE" id="PS50931"/>
    </source>
</evidence>
<feature type="domain" description="HTH lysR-type" evidence="5">
    <location>
        <begin position="20"/>
        <end position="77"/>
    </location>
</feature>
<dbReference type="Pfam" id="PF03466">
    <property type="entry name" value="LysR_substrate"/>
    <property type="match status" value="1"/>
</dbReference>
<keyword evidence="3 6" id="KW-0238">DNA-binding</keyword>
<accession>A0A840SK83</accession>
<dbReference type="GO" id="GO:0003700">
    <property type="term" value="F:DNA-binding transcription factor activity"/>
    <property type="evidence" value="ECO:0007669"/>
    <property type="project" value="InterPro"/>
</dbReference>
<dbReference type="InterPro" id="IPR036390">
    <property type="entry name" value="WH_DNA-bd_sf"/>
</dbReference>
<evidence type="ECO:0000256" key="1">
    <source>
        <dbReference type="ARBA" id="ARBA00009437"/>
    </source>
</evidence>
<organism evidence="6 7">
    <name type="scientific">Amaricoccus macauensis</name>
    <dbReference type="NCBI Taxonomy" id="57001"/>
    <lineage>
        <taxon>Bacteria</taxon>
        <taxon>Pseudomonadati</taxon>
        <taxon>Pseudomonadota</taxon>
        <taxon>Alphaproteobacteria</taxon>
        <taxon>Rhodobacterales</taxon>
        <taxon>Paracoccaceae</taxon>
        <taxon>Amaricoccus</taxon>
    </lineage>
</organism>
<dbReference type="GO" id="GO:0006351">
    <property type="term" value="P:DNA-templated transcription"/>
    <property type="evidence" value="ECO:0007669"/>
    <property type="project" value="TreeGrafter"/>
</dbReference>
<dbReference type="PROSITE" id="PS50931">
    <property type="entry name" value="HTH_LYSR"/>
    <property type="match status" value="1"/>
</dbReference>
<dbReference type="Gene3D" id="1.10.10.10">
    <property type="entry name" value="Winged helix-like DNA-binding domain superfamily/Winged helix DNA-binding domain"/>
    <property type="match status" value="1"/>
</dbReference>
<dbReference type="InterPro" id="IPR036388">
    <property type="entry name" value="WH-like_DNA-bd_sf"/>
</dbReference>
<dbReference type="GO" id="GO:0043565">
    <property type="term" value="F:sequence-specific DNA binding"/>
    <property type="evidence" value="ECO:0007669"/>
    <property type="project" value="TreeGrafter"/>
</dbReference>
<dbReference type="CDD" id="cd08422">
    <property type="entry name" value="PBP2_CrgA_like"/>
    <property type="match status" value="1"/>
</dbReference>
<evidence type="ECO:0000256" key="4">
    <source>
        <dbReference type="ARBA" id="ARBA00023163"/>
    </source>
</evidence>
<dbReference type="RefSeq" id="WP_221288101.1">
    <property type="nucleotide sequence ID" value="NZ_JACHFM010000001.1"/>
</dbReference>
<dbReference type="EMBL" id="JACHFM010000001">
    <property type="protein sequence ID" value="MBB5220296.1"/>
    <property type="molecule type" value="Genomic_DNA"/>
</dbReference>
<evidence type="ECO:0000256" key="3">
    <source>
        <dbReference type="ARBA" id="ARBA00023125"/>
    </source>
</evidence>
<evidence type="ECO:0000313" key="6">
    <source>
        <dbReference type="EMBL" id="MBB5220296.1"/>
    </source>
</evidence>
<proteinExistence type="inferred from homology"/>
<keyword evidence="2" id="KW-0805">Transcription regulation</keyword>
<dbReference type="Gene3D" id="3.40.190.290">
    <property type="match status" value="1"/>
</dbReference>
<dbReference type="PANTHER" id="PTHR30537">
    <property type="entry name" value="HTH-TYPE TRANSCRIPTIONAL REGULATOR"/>
    <property type="match status" value="1"/>
</dbReference>
<gene>
    <name evidence="6" type="ORF">HNP73_000217</name>
</gene>
<keyword evidence="7" id="KW-1185">Reference proteome</keyword>
<protein>
    <submittedName>
        <fullName evidence="6">DNA-binding transcriptional LysR family regulator</fullName>
    </submittedName>
</protein>
<dbReference type="InterPro" id="IPR005119">
    <property type="entry name" value="LysR_subst-bd"/>
</dbReference>
<dbReference type="Pfam" id="PF00126">
    <property type="entry name" value="HTH_1"/>
    <property type="match status" value="1"/>
</dbReference>
<dbReference type="PANTHER" id="PTHR30537:SF5">
    <property type="entry name" value="HTH-TYPE TRANSCRIPTIONAL ACTIVATOR TTDR-RELATED"/>
    <property type="match status" value="1"/>
</dbReference>
<dbReference type="Proteomes" id="UP000549457">
    <property type="component" value="Unassembled WGS sequence"/>
</dbReference>
<evidence type="ECO:0000313" key="7">
    <source>
        <dbReference type="Proteomes" id="UP000549457"/>
    </source>
</evidence>
<dbReference type="InterPro" id="IPR000847">
    <property type="entry name" value="LysR_HTH_N"/>
</dbReference>
<keyword evidence="4" id="KW-0804">Transcription</keyword>
<dbReference type="SUPFAM" id="SSF53850">
    <property type="entry name" value="Periplasmic binding protein-like II"/>
    <property type="match status" value="1"/>
</dbReference>
<dbReference type="SUPFAM" id="SSF46785">
    <property type="entry name" value="Winged helix' DNA-binding domain"/>
    <property type="match status" value="1"/>
</dbReference>
<sequence>MDRPSRILNGQGRVSMSYPYELGDINAFQQIARAGSISNAAAIYNVPKATLSLYLRRLEDALKVELFVRKARGLELTDAGKEFLENCGAIFDSCETAVSAAQRAHSTIRGRIRVASSAEFGTLMLGAAALHFSAENPEIDFDLQLYSTDQILTGQIDYDCLIFIGEPSDSSLLRRKLGSVSYGLYASPVFLRRHGVPARIEDVDGLSGVIYSRNGTPEKWTLRQASRAVEARPHAKFNVNEYWMGKTFVVQGSALGYLPDFFVQHELELGALVPVLPEWRSETTHAYAIYPAQRHRNPRIMKFVDTLCQRFDDFIRDPGYSLIRPRLAQEA</sequence>
<reference evidence="6 7" key="1">
    <citation type="submission" date="2020-08" db="EMBL/GenBank/DDBJ databases">
        <title>Genomic Encyclopedia of Type Strains, Phase IV (KMG-IV): sequencing the most valuable type-strain genomes for metagenomic binning, comparative biology and taxonomic classification.</title>
        <authorList>
            <person name="Goeker M."/>
        </authorList>
    </citation>
    <scope>NUCLEOTIDE SEQUENCE [LARGE SCALE GENOMIC DNA]</scope>
    <source>
        <strain evidence="6 7">DSM 101730</strain>
    </source>
</reference>
<dbReference type="InterPro" id="IPR058163">
    <property type="entry name" value="LysR-type_TF_proteobact-type"/>
</dbReference>
<dbReference type="AlphaFoldDB" id="A0A840SK83"/>